<protein>
    <submittedName>
        <fullName evidence="1">Uncharacterized protein</fullName>
    </submittedName>
</protein>
<dbReference type="AlphaFoldDB" id="A0A7S2GP73"/>
<evidence type="ECO:0000313" key="1">
    <source>
        <dbReference type="EMBL" id="CAD9461203.1"/>
    </source>
</evidence>
<accession>A0A7S2GP73</accession>
<reference evidence="1" key="1">
    <citation type="submission" date="2021-01" db="EMBL/GenBank/DDBJ databases">
        <authorList>
            <person name="Corre E."/>
            <person name="Pelletier E."/>
            <person name="Niang G."/>
            <person name="Scheremetjew M."/>
            <person name="Finn R."/>
            <person name="Kale V."/>
            <person name="Holt S."/>
            <person name="Cochrane G."/>
            <person name="Meng A."/>
            <person name="Brown T."/>
            <person name="Cohen L."/>
        </authorList>
    </citation>
    <scope>NUCLEOTIDE SEQUENCE</scope>
    <source>
        <strain evidence="1">CCMP2222</strain>
    </source>
</reference>
<gene>
    <name evidence="1" type="ORF">AAND1436_LOCUS28003</name>
</gene>
<proteinExistence type="predicted"/>
<name>A0A7S2GP73_9DINO</name>
<sequence length="237" mass="26232">MSYYQGQRRFALGGKGWTVVLGSLVSLSYIRARARFESEGNDQAYHQLKGERGEKVAFADQPEVPGKREDIVLRVWRQLPEVPLPNLYLIGGCLTAIWAYRMWGTFNRLMVVRYSDIHYQLRRPDVLANKVVALKYLAVPLGVVPAGALLCWVAAWQSSPSGEKGPLQRQAAALRSLLREPCQQAGLLARDTVEPVSSELSEAPLAEFARRSQTVGRPVIGDITAAGPLPPSPAPWR</sequence>
<organism evidence="1">
    <name type="scientific">Alexandrium andersonii</name>
    <dbReference type="NCBI Taxonomy" id="327968"/>
    <lineage>
        <taxon>Eukaryota</taxon>
        <taxon>Sar</taxon>
        <taxon>Alveolata</taxon>
        <taxon>Dinophyceae</taxon>
        <taxon>Gonyaulacales</taxon>
        <taxon>Pyrocystaceae</taxon>
        <taxon>Alexandrium</taxon>
    </lineage>
</organism>
<dbReference type="EMBL" id="HBGQ01057988">
    <property type="protein sequence ID" value="CAD9461203.1"/>
    <property type="molecule type" value="Transcribed_RNA"/>
</dbReference>